<dbReference type="HOGENOM" id="CLU_819503_0_0_1"/>
<dbReference type="PROSITE" id="PS50157">
    <property type="entry name" value="ZINC_FINGER_C2H2_2"/>
    <property type="match status" value="1"/>
</dbReference>
<dbReference type="Gene3D" id="3.30.160.60">
    <property type="entry name" value="Classic Zinc Finger"/>
    <property type="match status" value="1"/>
</dbReference>
<proteinExistence type="predicted"/>
<dbReference type="EMBL" id="DS268710">
    <property type="protein sequence ID" value="EFO99286.1"/>
    <property type="molecule type" value="Genomic_DNA"/>
</dbReference>
<dbReference type="SMART" id="SM00355">
    <property type="entry name" value="ZnF_C2H2"/>
    <property type="match status" value="1"/>
</dbReference>
<dbReference type="InterPro" id="IPR013087">
    <property type="entry name" value="Znf_C2H2_type"/>
</dbReference>
<gene>
    <name evidence="4" type="ORF">CRE_15019</name>
</gene>
<dbReference type="GO" id="GO:0008270">
    <property type="term" value="F:zinc ion binding"/>
    <property type="evidence" value="ECO:0007669"/>
    <property type="project" value="UniProtKB-KW"/>
</dbReference>
<keyword evidence="1" id="KW-0863">Zinc-finger</keyword>
<dbReference type="PANTHER" id="PTHR33845:SF1">
    <property type="entry name" value="C2H2-TYPE DOMAIN-CONTAINING PROTEIN"/>
    <property type="match status" value="1"/>
</dbReference>
<accession>E3NIR1</accession>
<dbReference type="InParanoid" id="E3NIR1"/>
<feature type="domain" description="C2H2-type" evidence="3">
    <location>
        <begin position="64"/>
        <end position="95"/>
    </location>
</feature>
<evidence type="ECO:0000313" key="4">
    <source>
        <dbReference type="EMBL" id="EFO99286.1"/>
    </source>
</evidence>
<dbReference type="PROSITE" id="PS00028">
    <property type="entry name" value="ZINC_FINGER_C2H2_1"/>
    <property type="match status" value="1"/>
</dbReference>
<keyword evidence="1" id="KW-0862">Zinc</keyword>
<evidence type="ECO:0000313" key="5">
    <source>
        <dbReference type="Proteomes" id="UP000008281"/>
    </source>
</evidence>
<dbReference type="AlphaFoldDB" id="E3NIR1"/>
<dbReference type="STRING" id="31234.E3NIR1"/>
<sequence length="339" mass="38628">MEHNLINLSFTNHHTTIGPDKKYKKTCSEDDAEEQKKIEALVPFGEKNVDVEEPIPKPAETVVFECPEEGCTAVFSKYGNLKRHLSIGKHDTKPERETLLDFAMERYTENIEGLRESSIPSSLKEALVELPKGTEPYSNPEGWALPSKRVNKKYDKAVVKFVMEKFEELSQKKWKVFPKLIAAEIREQKKDGKLLFSSDTWLNYKQVSNLYHTFGRKSREIAAKKKMQDEAKHVNTKGHSTTQIPATIPPSVRTPANRAAAASVTHVPKTSSAGKKSKDRSKRATTDDDDELLESVLLELNSKEFDDSEDIYDENSEENSDFYNLIDEIEKEQKDIFDV</sequence>
<dbReference type="PANTHER" id="PTHR33845">
    <property type="entry name" value="C2H2-TYPE DOMAIN-CONTAINING PROTEIN"/>
    <property type="match status" value="1"/>
</dbReference>
<protein>
    <recommendedName>
        <fullName evidence="3">C2H2-type domain-containing protein</fullName>
    </recommendedName>
</protein>
<name>E3NIR1_CAERE</name>
<dbReference type="Proteomes" id="UP000008281">
    <property type="component" value="Unassembled WGS sequence"/>
</dbReference>
<evidence type="ECO:0000259" key="3">
    <source>
        <dbReference type="PROSITE" id="PS50157"/>
    </source>
</evidence>
<keyword evidence="1" id="KW-0479">Metal-binding</keyword>
<organism evidence="5">
    <name type="scientific">Caenorhabditis remanei</name>
    <name type="common">Caenorhabditis vulgaris</name>
    <dbReference type="NCBI Taxonomy" id="31234"/>
    <lineage>
        <taxon>Eukaryota</taxon>
        <taxon>Metazoa</taxon>
        <taxon>Ecdysozoa</taxon>
        <taxon>Nematoda</taxon>
        <taxon>Chromadorea</taxon>
        <taxon>Rhabditida</taxon>
        <taxon>Rhabditina</taxon>
        <taxon>Rhabditomorpha</taxon>
        <taxon>Rhabditoidea</taxon>
        <taxon>Rhabditidae</taxon>
        <taxon>Peloderinae</taxon>
        <taxon>Caenorhabditis</taxon>
    </lineage>
</organism>
<feature type="region of interest" description="Disordered" evidence="2">
    <location>
        <begin position="230"/>
        <end position="292"/>
    </location>
</feature>
<dbReference type="OrthoDB" id="6137699at2759"/>
<evidence type="ECO:0000256" key="2">
    <source>
        <dbReference type="SAM" id="MobiDB-lite"/>
    </source>
</evidence>
<reference evidence="4" key="1">
    <citation type="submission" date="2007-07" db="EMBL/GenBank/DDBJ databases">
        <title>PCAP assembly of the Caenorhabditis remanei genome.</title>
        <authorList>
            <consortium name="The Caenorhabditis remanei Sequencing Consortium"/>
            <person name="Wilson R.K."/>
        </authorList>
    </citation>
    <scope>NUCLEOTIDE SEQUENCE [LARGE SCALE GENOMIC DNA]</scope>
    <source>
        <strain evidence="4">PB4641</strain>
    </source>
</reference>
<evidence type="ECO:0000256" key="1">
    <source>
        <dbReference type="PROSITE-ProRule" id="PRU00042"/>
    </source>
</evidence>
<keyword evidence="5" id="KW-1185">Reference proteome</keyword>